<evidence type="ECO:0000256" key="9">
    <source>
        <dbReference type="ARBA" id="ARBA00048212"/>
    </source>
</evidence>
<dbReference type="EMBL" id="JBHSDH010000013">
    <property type="protein sequence ID" value="MFC4291811.1"/>
    <property type="molecule type" value="Genomic_DNA"/>
</dbReference>
<keyword evidence="8" id="KW-0028">Amino-acid biosynthesis</keyword>
<dbReference type="RefSeq" id="WP_381421993.1">
    <property type="nucleotide sequence ID" value="NZ_JBHSDH010000013.1"/>
</dbReference>
<evidence type="ECO:0000256" key="1">
    <source>
        <dbReference type="ARBA" id="ARBA00003109"/>
    </source>
</evidence>
<keyword evidence="12" id="KW-0808">Transferase</keyword>
<evidence type="ECO:0000256" key="2">
    <source>
        <dbReference type="ARBA" id="ARBA00004824"/>
    </source>
</evidence>
<comment type="catalytic activity">
    <reaction evidence="11">
        <text>L-leucine + 2-oxoglutarate = 4-methyl-2-oxopentanoate + L-glutamate</text>
        <dbReference type="Rhea" id="RHEA:18321"/>
        <dbReference type="ChEBI" id="CHEBI:16810"/>
        <dbReference type="ChEBI" id="CHEBI:17865"/>
        <dbReference type="ChEBI" id="CHEBI:29985"/>
        <dbReference type="ChEBI" id="CHEBI:57427"/>
        <dbReference type="EC" id="2.6.1.42"/>
    </reaction>
</comment>
<comment type="catalytic activity">
    <reaction evidence="10">
        <text>L-isoleucine + 2-oxoglutarate = (S)-3-methyl-2-oxopentanoate + L-glutamate</text>
        <dbReference type="Rhea" id="RHEA:24801"/>
        <dbReference type="ChEBI" id="CHEBI:16810"/>
        <dbReference type="ChEBI" id="CHEBI:29985"/>
        <dbReference type="ChEBI" id="CHEBI:35146"/>
        <dbReference type="ChEBI" id="CHEBI:58045"/>
        <dbReference type="EC" id="2.6.1.42"/>
    </reaction>
</comment>
<comment type="pathway">
    <text evidence="2">Amino-acid biosynthesis; L-isoleucine biosynthesis; L-isoleucine from 2-oxobutanoate: step 4/4.</text>
</comment>
<dbReference type="Proteomes" id="UP001595887">
    <property type="component" value="Unassembled WGS sequence"/>
</dbReference>
<comment type="function">
    <text evidence="1">Acts on leucine, isoleucine and valine.</text>
</comment>
<evidence type="ECO:0000256" key="7">
    <source>
        <dbReference type="ARBA" id="ARBA00014472"/>
    </source>
</evidence>
<comment type="pathway">
    <text evidence="4">Amino-acid biosynthesis; L-leucine biosynthesis; L-leucine from 3-methyl-2-oxobutanoate: step 4/4.</text>
</comment>
<comment type="catalytic activity">
    <reaction evidence="9">
        <text>L-valine + 2-oxoglutarate = 3-methyl-2-oxobutanoate + L-glutamate</text>
        <dbReference type="Rhea" id="RHEA:24813"/>
        <dbReference type="ChEBI" id="CHEBI:11851"/>
        <dbReference type="ChEBI" id="CHEBI:16810"/>
        <dbReference type="ChEBI" id="CHEBI:29985"/>
        <dbReference type="ChEBI" id="CHEBI:57762"/>
        <dbReference type="EC" id="2.6.1.42"/>
    </reaction>
</comment>
<accession>A0ABV8RHV2</accession>
<comment type="caution">
    <text evidence="12">The sequence shown here is derived from an EMBL/GenBank/DDBJ whole genome shotgun (WGS) entry which is preliminary data.</text>
</comment>
<dbReference type="SUPFAM" id="SSF56752">
    <property type="entry name" value="D-aminoacid aminotransferase-like PLP-dependent enzymes"/>
    <property type="match status" value="1"/>
</dbReference>
<dbReference type="Pfam" id="PF01063">
    <property type="entry name" value="Aminotran_4"/>
    <property type="match status" value="1"/>
</dbReference>
<dbReference type="Gene3D" id="3.30.470.10">
    <property type="match status" value="1"/>
</dbReference>
<evidence type="ECO:0000256" key="3">
    <source>
        <dbReference type="ARBA" id="ARBA00004931"/>
    </source>
</evidence>
<keyword evidence="12" id="KW-0032">Aminotransferase</keyword>
<comment type="pathway">
    <text evidence="3">Amino-acid biosynthesis; L-valine biosynthesis; L-valine from pyruvate: step 4/4.</text>
</comment>
<dbReference type="PANTHER" id="PTHR42743">
    <property type="entry name" value="AMINO-ACID AMINOTRANSFERASE"/>
    <property type="match status" value="1"/>
</dbReference>
<dbReference type="EC" id="2.6.1.42" evidence="6"/>
<name>A0ABV8RHV2_9SPHN</name>
<sequence length="285" mass="31259">MRTVFFNGQFIPEGEAKVSIFDRGYLFADAVYEVVSVLDRKLIDFAGHMGRLARSLAEMSMPPTYHDEQWLELLRALIDRNNLNEGLIYLQISRGNPGDRSFYWPSAETAPTILAFTQNMALLDNPAASAGLSVVTLPDLRWGRADIKTTQLLYASMMKMEAKAAGADDAWLERDGLITEGTSQNAHIVNSEGVLLSHQLDRNILHGITRAAMLSLAGGMNIRYEQRAFTVAEAETAREAFVTSASTFVMPVTSINGKAIGGGKPGPVAGELRRAYIDWAMDNAV</sequence>
<dbReference type="InterPro" id="IPR036038">
    <property type="entry name" value="Aminotransferase-like"/>
</dbReference>
<keyword evidence="8" id="KW-0100">Branched-chain amino acid biosynthesis</keyword>
<dbReference type="CDD" id="cd01558">
    <property type="entry name" value="D-AAT_like"/>
    <property type="match status" value="1"/>
</dbReference>
<protein>
    <recommendedName>
        <fullName evidence="7">Probable branched-chain-amino-acid aminotransferase</fullName>
        <ecNumber evidence="6">2.6.1.42</ecNumber>
    </recommendedName>
</protein>
<evidence type="ECO:0000313" key="13">
    <source>
        <dbReference type="Proteomes" id="UP001595887"/>
    </source>
</evidence>
<dbReference type="InterPro" id="IPR043132">
    <property type="entry name" value="BCAT-like_C"/>
</dbReference>
<gene>
    <name evidence="12" type="ORF">ACFOWX_05200</name>
</gene>
<reference evidence="13" key="1">
    <citation type="journal article" date="2019" name="Int. J. Syst. Evol. Microbiol.">
        <title>The Global Catalogue of Microorganisms (GCM) 10K type strain sequencing project: providing services to taxonomists for standard genome sequencing and annotation.</title>
        <authorList>
            <consortium name="The Broad Institute Genomics Platform"/>
            <consortium name="The Broad Institute Genome Sequencing Center for Infectious Disease"/>
            <person name="Wu L."/>
            <person name="Ma J."/>
        </authorList>
    </citation>
    <scope>NUCLEOTIDE SEQUENCE [LARGE SCALE GENOMIC DNA]</scope>
    <source>
        <strain evidence="13">CECT 8531</strain>
    </source>
</reference>
<dbReference type="Gene3D" id="3.20.10.10">
    <property type="entry name" value="D-amino Acid Aminotransferase, subunit A, domain 2"/>
    <property type="match status" value="1"/>
</dbReference>
<dbReference type="GO" id="GO:0008483">
    <property type="term" value="F:transaminase activity"/>
    <property type="evidence" value="ECO:0007669"/>
    <property type="project" value="UniProtKB-KW"/>
</dbReference>
<evidence type="ECO:0000256" key="11">
    <source>
        <dbReference type="ARBA" id="ARBA00049229"/>
    </source>
</evidence>
<evidence type="ECO:0000256" key="8">
    <source>
        <dbReference type="ARBA" id="ARBA00023304"/>
    </source>
</evidence>
<dbReference type="InterPro" id="IPR001544">
    <property type="entry name" value="Aminotrans_IV"/>
</dbReference>
<evidence type="ECO:0000256" key="5">
    <source>
        <dbReference type="ARBA" id="ARBA00009320"/>
    </source>
</evidence>
<keyword evidence="13" id="KW-1185">Reference proteome</keyword>
<dbReference type="PANTHER" id="PTHR42743:SF11">
    <property type="entry name" value="AMINODEOXYCHORISMATE LYASE"/>
    <property type="match status" value="1"/>
</dbReference>
<dbReference type="InterPro" id="IPR050571">
    <property type="entry name" value="Class-IV_PLP-Dep_Aminotrnsfr"/>
</dbReference>
<evidence type="ECO:0000256" key="6">
    <source>
        <dbReference type="ARBA" id="ARBA00013053"/>
    </source>
</evidence>
<evidence type="ECO:0000313" key="12">
    <source>
        <dbReference type="EMBL" id="MFC4291811.1"/>
    </source>
</evidence>
<dbReference type="InterPro" id="IPR043131">
    <property type="entry name" value="BCAT-like_N"/>
</dbReference>
<evidence type="ECO:0000256" key="4">
    <source>
        <dbReference type="ARBA" id="ARBA00005072"/>
    </source>
</evidence>
<proteinExistence type="inferred from homology"/>
<comment type="similarity">
    <text evidence="5">Belongs to the class-IV pyridoxal-phosphate-dependent aminotransferase family.</text>
</comment>
<organism evidence="12 13">
    <name type="scientific">Sphingorhabdus arenilitoris</name>
    <dbReference type="NCBI Taxonomy" id="1490041"/>
    <lineage>
        <taxon>Bacteria</taxon>
        <taxon>Pseudomonadati</taxon>
        <taxon>Pseudomonadota</taxon>
        <taxon>Alphaproteobacteria</taxon>
        <taxon>Sphingomonadales</taxon>
        <taxon>Sphingomonadaceae</taxon>
        <taxon>Sphingorhabdus</taxon>
    </lineage>
</organism>
<evidence type="ECO:0000256" key="10">
    <source>
        <dbReference type="ARBA" id="ARBA00048798"/>
    </source>
</evidence>